<feature type="region of interest" description="Disordered" evidence="2">
    <location>
        <begin position="131"/>
        <end position="191"/>
    </location>
</feature>
<feature type="compositionally biased region" description="Polar residues" evidence="2">
    <location>
        <begin position="730"/>
        <end position="744"/>
    </location>
</feature>
<evidence type="ECO:0000256" key="1">
    <source>
        <dbReference type="SAM" id="Coils"/>
    </source>
</evidence>
<feature type="compositionally biased region" description="Basic residues" evidence="2">
    <location>
        <begin position="745"/>
        <end position="755"/>
    </location>
</feature>
<comment type="caution">
    <text evidence="3">The sequence shown here is derived from an EMBL/GenBank/DDBJ whole genome shotgun (WGS) entry which is preliminary data.</text>
</comment>
<feature type="compositionally biased region" description="Polar residues" evidence="2">
    <location>
        <begin position="455"/>
        <end position="466"/>
    </location>
</feature>
<feature type="compositionally biased region" description="Polar residues" evidence="2">
    <location>
        <begin position="270"/>
        <end position="285"/>
    </location>
</feature>
<dbReference type="OrthoDB" id="4188047at2759"/>
<keyword evidence="1" id="KW-0175">Coiled coil</keyword>
<feature type="compositionally biased region" description="Basic and acidic residues" evidence="2">
    <location>
        <begin position="382"/>
        <end position="392"/>
    </location>
</feature>
<feature type="compositionally biased region" description="Pro residues" evidence="2">
    <location>
        <begin position="438"/>
        <end position="449"/>
    </location>
</feature>
<feature type="region of interest" description="Disordered" evidence="2">
    <location>
        <begin position="1"/>
        <end position="30"/>
    </location>
</feature>
<sequence>MQRRNETGSVFEAPSPTIPTYRPSSQSSKRTYTLSALSPKYQQYLSMADDIHPLDRVQPDDENVTEIVHFLQTHVSPPAQTNGPKDMIKAGQRRLRLALRNKKGADSKAKAEEASRQLAALQQQNNFRRSQYNKWGNKQSVGSSASSSKSTTDLSYKSTSKRDVEGIGRPWLDHPFHRRDEPGSKGSSHVSSLDLRDLASFVEAAVNFSQSEDCEPPPYQPQYAAAASTIERMPHPNALPRSLAVASGPDVEDISRKTSDELFIAPRCNDSAQPSMSSERPNYETQPLGLKPKRSGPVAPKLAPPPSSRSSSAPTTPILKLFPDAATPRTSSRRDLRIPTSRSSTPKPPLPPVSTSQNTPLLPSVFESNNRELRNSSKSLPKIHEHASDAHGTKRPCPTASEQPSAIARERLDPADAEAKQARRPSSLPPGIMDAFPMPAPAKPLPTVPEPNSRLHGSSEQSALSKQKSKLDLSHHIAELPGSLPPGISISSPSSPDINNSASRGRDSPFPRIVGTVDASTRETKPPASPRRGSQGKAGRTREAKVRSLIMRDLAKSRHLKNLNKGQIDESQKEAGSAQTRRNEDSQFKAQEQCQKMVLPGPSSPPLKAPQPSNPSRQVIQNRRYCTPLATTMAAALESHENQRSSTSNRKHHVSRRSSALNLEAKSAREPVKQSILDQEETPLPSSDDEGPAGDFYWNPPRKSTGRRRRKPTPIIVDKPATERGRSMEKQQTTNSMSPTTLHNYSRRGLAKKPQTHPSTKDHQTYERHNYHTPDPKPNSSLEGRVEHLERQNKILQAALLAALDVGVKQDLSSLLVATAASNVTPPLTGTSFSSGANTVSSEASSAGQERHPRNGKAPYQPESWIASPDSFKKDNYGSDDVEAREIEQMIDEFDLDWLSDRSSILTRG</sequence>
<feature type="compositionally biased region" description="Basic and acidic residues" evidence="2">
    <location>
        <begin position="160"/>
        <end position="183"/>
    </location>
</feature>
<feature type="compositionally biased region" description="Basic and acidic residues" evidence="2">
    <location>
        <begin position="408"/>
        <end position="421"/>
    </location>
</feature>
<feature type="compositionally biased region" description="Low complexity" evidence="2">
    <location>
        <begin position="308"/>
        <end position="317"/>
    </location>
</feature>
<keyword evidence="4" id="KW-1185">Reference proteome</keyword>
<accession>A0A3D8RF24</accession>
<evidence type="ECO:0000313" key="4">
    <source>
        <dbReference type="Proteomes" id="UP000256690"/>
    </source>
</evidence>
<name>A0A3D8RF24_9EURO</name>
<feature type="compositionally biased region" description="Low complexity" evidence="2">
    <location>
        <begin position="480"/>
        <end position="496"/>
    </location>
</feature>
<feature type="region of interest" description="Disordered" evidence="2">
    <location>
        <begin position="264"/>
        <end position="620"/>
    </location>
</feature>
<evidence type="ECO:0000256" key="2">
    <source>
        <dbReference type="SAM" id="MobiDB-lite"/>
    </source>
</evidence>
<protein>
    <submittedName>
        <fullName evidence="3">Uncharacterized protein</fullName>
    </submittedName>
</protein>
<feature type="region of interest" description="Disordered" evidence="2">
    <location>
        <begin position="638"/>
        <end position="782"/>
    </location>
</feature>
<feature type="region of interest" description="Disordered" evidence="2">
    <location>
        <begin position="825"/>
        <end position="878"/>
    </location>
</feature>
<feature type="compositionally biased region" description="Low complexity" evidence="2">
    <location>
        <begin position="140"/>
        <end position="158"/>
    </location>
</feature>
<organism evidence="3 4">
    <name type="scientific">Aspergillus mulundensis</name>
    <dbReference type="NCBI Taxonomy" id="1810919"/>
    <lineage>
        <taxon>Eukaryota</taxon>
        <taxon>Fungi</taxon>
        <taxon>Dikarya</taxon>
        <taxon>Ascomycota</taxon>
        <taxon>Pezizomycotina</taxon>
        <taxon>Eurotiomycetes</taxon>
        <taxon>Eurotiomycetidae</taxon>
        <taxon>Eurotiales</taxon>
        <taxon>Aspergillaceae</taxon>
        <taxon>Aspergillus</taxon>
        <taxon>Aspergillus subgen. Nidulantes</taxon>
    </lineage>
</organism>
<dbReference type="Proteomes" id="UP000256690">
    <property type="component" value="Unassembled WGS sequence"/>
</dbReference>
<feature type="compositionally biased region" description="Basic and acidic residues" evidence="2">
    <location>
        <begin position="720"/>
        <end position="729"/>
    </location>
</feature>
<feature type="compositionally biased region" description="Basic and acidic residues" evidence="2">
    <location>
        <begin position="759"/>
        <end position="775"/>
    </location>
</feature>
<dbReference type="EMBL" id="PVWQ01000009">
    <property type="protein sequence ID" value="RDW72649.1"/>
    <property type="molecule type" value="Genomic_DNA"/>
</dbReference>
<reference evidence="3 4" key="1">
    <citation type="journal article" date="2018" name="IMA Fungus">
        <title>IMA Genome-F 9: Draft genome sequence of Annulohypoxylon stygium, Aspergillus mulundensis, Berkeleyomyces basicola (syn. Thielaviopsis basicola), Ceratocystis smalleyi, two Cercospora beticola strains, Coleophoma cylindrospora, Fusarium fracticaudum, Phialophora cf. hyalina, and Morchella septimelata.</title>
        <authorList>
            <person name="Wingfield B.D."/>
            <person name="Bills G.F."/>
            <person name="Dong Y."/>
            <person name="Huang W."/>
            <person name="Nel W.J."/>
            <person name="Swalarsk-Parry B.S."/>
            <person name="Vaghefi N."/>
            <person name="Wilken P.M."/>
            <person name="An Z."/>
            <person name="de Beer Z.W."/>
            <person name="De Vos L."/>
            <person name="Chen L."/>
            <person name="Duong T.A."/>
            <person name="Gao Y."/>
            <person name="Hammerbacher A."/>
            <person name="Kikkert J.R."/>
            <person name="Li Y."/>
            <person name="Li H."/>
            <person name="Li K."/>
            <person name="Li Q."/>
            <person name="Liu X."/>
            <person name="Ma X."/>
            <person name="Naidoo K."/>
            <person name="Pethybridge S.J."/>
            <person name="Sun J."/>
            <person name="Steenkamp E.T."/>
            <person name="van der Nest M.A."/>
            <person name="van Wyk S."/>
            <person name="Wingfield M.J."/>
            <person name="Xiong C."/>
            <person name="Yue Q."/>
            <person name="Zhang X."/>
        </authorList>
    </citation>
    <scope>NUCLEOTIDE SEQUENCE [LARGE SCALE GENOMIC DNA]</scope>
    <source>
        <strain evidence="3 4">DSM 5745</strain>
    </source>
</reference>
<feature type="compositionally biased region" description="Basic and acidic residues" evidence="2">
    <location>
        <begin position="469"/>
        <end position="478"/>
    </location>
</feature>
<proteinExistence type="predicted"/>
<dbReference type="RefSeq" id="XP_026601869.1">
    <property type="nucleotide sequence ID" value="XM_026749837.1"/>
</dbReference>
<dbReference type="GeneID" id="38118191"/>
<dbReference type="AlphaFoldDB" id="A0A3D8RF24"/>
<feature type="compositionally biased region" description="Polar residues" evidence="2">
    <location>
        <begin position="825"/>
        <end position="848"/>
    </location>
</feature>
<gene>
    <name evidence="3" type="ORF">DSM5745_07821</name>
</gene>
<evidence type="ECO:0000313" key="3">
    <source>
        <dbReference type="EMBL" id="RDW72649.1"/>
    </source>
</evidence>
<feature type="coiled-coil region" evidence="1">
    <location>
        <begin position="104"/>
        <end position="131"/>
    </location>
</feature>
<feature type="compositionally biased region" description="Pro residues" evidence="2">
    <location>
        <begin position="602"/>
        <end position="613"/>
    </location>
</feature>